<dbReference type="InterPro" id="IPR028081">
    <property type="entry name" value="Leu-bd"/>
</dbReference>
<dbReference type="SUPFAM" id="SSF53822">
    <property type="entry name" value="Periplasmic binding protein-like I"/>
    <property type="match status" value="1"/>
</dbReference>
<comment type="similarity">
    <text evidence="1">Belongs to the leucine-binding protein family.</text>
</comment>
<dbReference type="GeneID" id="83624650"/>
<gene>
    <name evidence="6" type="ORF">OCS65_29515</name>
</gene>
<dbReference type="Proteomes" id="UP001163947">
    <property type="component" value="Plasmid pN1"/>
</dbReference>
<evidence type="ECO:0000313" key="6">
    <source>
        <dbReference type="EMBL" id="UYF97386.1"/>
    </source>
</evidence>
<dbReference type="RefSeq" id="WP_094979953.1">
    <property type="nucleotide sequence ID" value="NZ_CP106984.1"/>
</dbReference>
<proteinExistence type="inferred from homology"/>
<evidence type="ECO:0000256" key="4">
    <source>
        <dbReference type="ARBA" id="ARBA00022970"/>
    </source>
</evidence>
<dbReference type="PANTHER" id="PTHR47628:SF1">
    <property type="entry name" value="ALIPHATIC AMIDASE EXPRESSION-REGULATING PROTEIN"/>
    <property type="match status" value="1"/>
</dbReference>
<evidence type="ECO:0000259" key="5">
    <source>
        <dbReference type="Pfam" id="PF13458"/>
    </source>
</evidence>
<dbReference type="InterPro" id="IPR028082">
    <property type="entry name" value="Peripla_BP_I"/>
</dbReference>
<dbReference type="CDD" id="cd06358">
    <property type="entry name" value="PBP1_NHase"/>
    <property type="match status" value="1"/>
</dbReference>
<dbReference type="InterPro" id="IPR000709">
    <property type="entry name" value="Leu_Ile_Val-bd"/>
</dbReference>
<evidence type="ECO:0000256" key="3">
    <source>
        <dbReference type="ARBA" id="ARBA00022729"/>
    </source>
</evidence>
<keyword evidence="2" id="KW-0813">Transport</keyword>
<dbReference type="Pfam" id="PF13458">
    <property type="entry name" value="Peripla_BP_6"/>
    <property type="match status" value="1"/>
</dbReference>
<dbReference type="PANTHER" id="PTHR47628">
    <property type="match status" value="1"/>
</dbReference>
<dbReference type="Gene3D" id="3.40.50.2300">
    <property type="match status" value="2"/>
</dbReference>
<geneLocation type="plasmid" evidence="6 7">
    <name>pN1</name>
</geneLocation>
<accession>A0AA46SH35</accession>
<dbReference type="PRINTS" id="PR00337">
    <property type="entry name" value="LEUILEVALBP"/>
</dbReference>
<keyword evidence="4" id="KW-0029">Amino-acid transport</keyword>
<keyword evidence="3" id="KW-0732">Signal</keyword>
<organism evidence="6 7">
    <name type="scientific">Rhodococcus aetherivorans</name>
    <dbReference type="NCBI Taxonomy" id="191292"/>
    <lineage>
        <taxon>Bacteria</taxon>
        <taxon>Bacillati</taxon>
        <taxon>Actinomycetota</taxon>
        <taxon>Actinomycetes</taxon>
        <taxon>Mycobacteriales</taxon>
        <taxon>Nocardiaceae</taxon>
        <taxon>Rhodococcus</taxon>
    </lineage>
</organism>
<dbReference type="GO" id="GO:0006865">
    <property type="term" value="P:amino acid transport"/>
    <property type="evidence" value="ECO:0007669"/>
    <property type="project" value="UniProtKB-KW"/>
</dbReference>
<reference evidence="6" key="1">
    <citation type="submission" date="2022-09" db="EMBL/GenBank/DDBJ databases">
        <title>The genome sequence of Rhodococcus aetherivorans N1.</title>
        <authorList>
            <person name="Jiang W."/>
        </authorList>
    </citation>
    <scope>NUCLEOTIDE SEQUENCE</scope>
    <source>
        <strain evidence="6">N1</strain>
        <plasmid evidence="6">pN1</plasmid>
    </source>
</reference>
<dbReference type="EMBL" id="CP106984">
    <property type="protein sequence ID" value="UYF97386.1"/>
    <property type="molecule type" value="Genomic_DNA"/>
</dbReference>
<protein>
    <submittedName>
        <fullName evidence="6">Substrate-binding domain-containing protein</fullName>
    </submittedName>
</protein>
<name>A0AA46SH35_9NOCA</name>
<feature type="domain" description="Leucine-binding protein" evidence="5">
    <location>
        <begin position="6"/>
        <end position="350"/>
    </location>
</feature>
<keyword evidence="6" id="KW-0614">Plasmid</keyword>
<evidence type="ECO:0000313" key="7">
    <source>
        <dbReference type="Proteomes" id="UP001163947"/>
    </source>
</evidence>
<sequence>MSRADQIKIGLVIPESGPSGIFGPSCAASAQLAVEEINSRGGILGREVVVSTIDGGTEPVTVANRVRTLCHEQAIDAVVGWHTSAVRLRVAAAIGGQIPYIYTALYEGGESTPGVFLTGEIPDKQVVPALNWMATHHKVRRWYVVGSDYVWPHETLSQIIDRCVDGTHSTTSAEIVLAGARFLPLGASNFDDVLDAIETSSVDGVLVLLLGQDAVRFNRAFGERGLHRDIVRLSPLMDENMLLATGAENALEFYSASGYFESLATGHSMDFANSYFGMHGMSAPPLASPGESCYEGISLLDKLAHQAKALDVGALVHTADTIPIDYESPRGMVRFVDNHLAQDVYIAHADGLDFDIDARVAEVV</sequence>
<dbReference type="AlphaFoldDB" id="A0AA46SH35"/>
<evidence type="ECO:0000256" key="2">
    <source>
        <dbReference type="ARBA" id="ARBA00022448"/>
    </source>
</evidence>
<evidence type="ECO:0000256" key="1">
    <source>
        <dbReference type="ARBA" id="ARBA00010062"/>
    </source>
</evidence>